<keyword evidence="3" id="KW-1185">Reference proteome</keyword>
<comment type="caution">
    <text evidence="2">The sequence shown here is derived from an EMBL/GenBank/DDBJ whole genome shotgun (WGS) entry which is preliminary data.</text>
</comment>
<protein>
    <submittedName>
        <fullName evidence="2">Uncharacterized protein</fullName>
    </submittedName>
</protein>
<accession>A0A2I0KB62</accession>
<proteinExistence type="predicted"/>
<feature type="compositionally biased region" description="Low complexity" evidence="1">
    <location>
        <begin position="54"/>
        <end position="86"/>
    </location>
</feature>
<organism evidence="2 3">
    <name type="scientific">Punica granatum</name>
    <name type="common">Pomegranate</name>
    <dbReference type="NCBI Taxonomy" id="22663"/>
    <lineage>
        <taxon>Eukaryota</taxon>
        <taxon>Viridiplantae</taxon>
        <taxon>Streptophyta</taxon>
        <taxon>Embryophyta</taxon>
        <taxon>Tracheophyta</taxon>
        <taxon>Spermatophyta</taxon>
        <taxon>Magnoliopsida</taxon>
        <taxon>eudicotyledons</taxon>
        <taxon>Gunneridae</taxon>
        <taxon>Pentapetalae</taxon>
        <taxon>rosids</taxon>
        <taxon>malvids</taxon>
        <taxon>Myrtales</taxon>
        <taxon>Lythraceae</taxon>
        <taxon>Punica</taxon>
    </lineage>
</organism>
<feature type="compositionally biased region" description="Low complexity" evidence="1">
    <location>
        <begin position="22"/>
        <end position="33"/>
    </location>
</feature>
<sequence>MCTSELQSLLVDREEHRLYDQAPPSTAPASATTPLFGIIGFTPAEPLYLEGRKGSSSGKGNFGKNNGGKAKNSGDMGTSGSSSDRGQVAGKFGNPFLGEEDTNMAHDTGTDSNFRVI</sequence>
<gene>
    <name evidence="2" type="ORF">CRG98_013829</name>
</gene>
<evidence type="ECO:0000313" key="2">
    <source>
        <dbReference type="EMBL" id="PKI65757.1"/>
    </source>
</evidence>
<dbReference type="EMBL" id="PGOL01000729">
    <property type="protein sequence ID" value="PKI65757.1"/>
    <property type="molecule type" value="Genomic_DNA"/>
</dbReference>
<dbReference type="Proteomes" id="UP000233551">
    <property type="component" value="Unassembled WGS sequence"/>
</dbReference>
<evidence type="ECO:0000256" key="1">
    <source>
        <dbReference type="SAM" id="MobiDB-lite"/>
    </source>
</evidence>
<feature type="region of interest" description="Disordered" evidence="1">
    <location>
        <begin position="14"/>
        <end position="33"/>
    </location>
</feature>
<evidence type="ECO:0000313" key="3">
    <source>
        <dbReference type="Proteomes" id="UP000233551"/>
    </source>
</evidence>
<dbReference type="AlphaFoldDB" id="A0A2I0KB62"/>
<feature type="region of interest" description="Disordered" evidence="1">
    <location>
        <begin position="48"/>
        <end position="117"/>
    </location>
</feature>
<reference evidence="2 3" key="1">
    <citation type="submission" date="2017-11" db="EMBL/GenBank/DDBJ databases">
        <title>De-novo sequencing of pomegranate (Punica granatum L.) genome.</title>
        <authorList>
            <person name="Akparov Z."/>
            <person name="Amiraslanov A."/>
            <person name="Hajiyeva S."/>
            <person name="Abbasov M."/>
            <person name="Kaur K."/>
            <person name="Hamwieh A."/>
            <person name="Solovyev V."/>
            <person name="Salamov A."/>
            <person name="Braich B."/>
            <person name="Kosarev P."/>
            <person name="Mahmoud A."/>
            <person name="Hajiyev E."/>
            <person name="Babayeva S."/>
            <person name="Izzatullayeva V."/>
            <person name="Mammadov A."/>
            <person name="Mammadov A."/>
            <person name="Sharifova S."/>
            <person name="Ojaghi J."/>
            <person name="Eynullazada K."/>
            <person name="Bayramov B."/>
            <person name="Abdulazimova A."/>
            <person name="Shahmuradov I."/>
        </authorList>
    </citation>
    <scope>NUCLEOTIDE SEQUENCE [LARGE SCALE GENOMIC DNA]</scope>
    <source>
        <strain evidence="3">cv. AG2017</strain>
        <tissue evidence="2">Leaf</tissue>
    </source>
</reference>
<name>A0A2I0KB62_PUNGR</name>